<evidence type="ECO:0008006" key="4">
    <source>
        <dbReference type="Google" id="ProtNLM"/>
    </source>
</evidence>
<feature type="region of interest" description="Disordered" evidence="1">
    <location>
        <begin position="186"/>
        <end position="271"/>
    </location>
</feature>
<reference evidence="3" key="1">
    <citation type="submission" date="2023-07" db="EMBL/GenBank/DDBJ databases">
        <title>30 novel species of actinomycetes from the DSMZ collection.</title>
        <authorList>
            <person name="Nouioui I."/>
        </authorList>
    </citation>
    <scope>NUCLEOTIDE SEQUENCE [LARGE SCALE GENOMIC DNA]</scope>
    <source>
        <strain evidence="3">DSM 42041</strain>
    </source>
</reference>
<sequence length="271" mass="28776">MNRTILLFDIEQFGRRDDVEQAFLRRSLHDVVEDTLSAADVEPTQQYREDRGDGLILLLSGDVSKVALLRALLTSLPDALSNYNRLAAASTQMRLRIVLAVGEVALDPRDGTLGGVVGHDLNQACRLLDAEVLRDALRSRQRSASVVCVSDTIYQGVVRHGHRGVAADAFHRVGVLVKEGELTAWLHGPPAEDPADRGAEPETGRGTRRTGGGAPTARGPAPGTPADTGGGVVFEGSPDIGGSVAGRDLHGVSGGHVAGDVYLGSRREDRR</sequence>
<dbReference type="InterPro" id="IPR029787">
    <property type="entry name" value="Nucleotide_cyclase"/>
</dbReference>
<dbReference type="Gene3D" id="3.30.70.1230">
    <property type="entry name" value="Nucleotide cyclase"/>
    <property type="match status" value="1"/>
</dbReference>
<name>A0ABU2NYG0_9ACTN</name>
<dbReference type="EMBL" id="JAVREQ010000029">
    <property type="protein sequence ID" value="MDT0382031.1"/>
    <property type="molecule type" value="Genomic_DNA"/>
</dbReference>
<keyword evidence="3" id="KW-1185">Reference proteome</keyword>
<gene>
    <name evidence="2" type="ORF">RM572_25025</name>
</gene>
<dbReference type="Proteomes" id="UP001183414">
    <property type="component" value="Unassembled WGS sequence"/>
</dbReference>
<accession>A0ABU2NYG0</accession>
<organism evidence="2 3">
    <name type="scientific">Streptomyces hazeniae</name>
    <dbReference type="NCBI Taxonomy" id="3075538"/>
    <lineage>
        <taxon>Bacteria</taxon>
        <taxon>Bacillati</taxon>
        <taxon>Actinomycetota</taxon>
        <taxon>Actinomycetes</taxon>
        <taxon>Kitasatosporales</taxon>
        <taxon>Streptomycetaceae</taxon>
        <taxon>Streptomyces</taxon>
    </lineage>
</organism>
<feature type="compositionally biased region" description="Low complexity" evidence="1">
    <location>
        <begin position="215"/>
        <end position="227"/>
    </location>
</feature>
<evidence type="ECO:0000256" key="1">
    <source>
        <dbReference type="SAM" id="MobiDB-lite"/>
    </source>
</evidence>
<evidence type="ECO:0000313" key="3">
    <source>
        <dbReference type="Proteomes" id="UP001183414"/>
    </source>
</evidence>
<proteinExistence type="predicted"/>
<evidence type="ECO:0000313" key="2">
    <source>
        <dbReference type="EMBL" id="MDT0382031.1"/>
    </source>
</evidence>
<dbReference type="RefSeq" id="WP_311675651.1">
    <property type="nucleotide sequence ID" value="NZ_JAVREQ010000029.1"/>
</dbReference>
<protein>
    <recommendedName>
        <fullName evidence="4">Guanylate cyclase domain-containing protein</fullName>
    </recommendedName>
</protein>
<comment type="caution">
    <text evidence="2">The sequence shown here is derived from an EMBL/GenBank/DDBJ whole genome shotgun (WGS) entry which is preliminary data.</text>
</comment>
<feature type="compositionally biased region" description="Basic and acidic residues" evidence="1">
    <location>
        <begin position="194"/>
        <end position="205"/>
    </location>
</feature>